<evidence type="ECO:0000313" key="2">
    <source>
        <dbReference type="Proteomes" id="UP000326582"/>
    </source>
</evidence>
<gene>
    <name evidence="1" type="ORF">EJF14_30014</name>
</gene>
<reference evidence="2" key="1">
    <citation type="journal article" date="2019" name="MBio">
        <title>Comparative genomics for the elucidation of multidrug resistance (MDR) in Candida lusitaniae.</title>
        <authorList>
            <person name="Kannan A."/>
            <person name="Asner S.A."/>
            <person name="Trachsel E."/>
            <person name="Kelly S."/>
            <person name="Parker J."/>
            <person name="Sanglard D."/>
        </authorList>
    </citation>
    <scope>NUCLEOTIDE SEQUENCE [LARGE SCALE GENOMIC DNA]</scope>
    <source>
        <strain evidence="2">P1</strain>
    </source>
</reference>
<sequence>MITPRTALMIGGGLYACGAMYMARNYYNDSSFKKIYVKADKTYEKVKIMHPPTECTS</sequence>
<evidence type="ECO:0000313" key="1">
    <source>
        <dbReference type="EMBL" id="QFZ27060.1"/>
    </source>
</evidence>
<name>A0ACD0WHY6_CLALS</name>
<accession>A0ACD0WHY6</accession>
<proteinExistence type="predicted"/>
<keyword evidence="2" id="KW-1185">Reference proteome</keyword>
<dbReference type="Proteomes" id="UP000326582">
    <property type="component" value="Chromosome 3"/>
</dbReference>
<protein>
    <submittedName>
        <fullName evidence="1">Mediator of RNA polymerase II transcription subunit</fullName>
    </submittedName>
</protein>
<dbReference type="EMBL" id="CP038486">
    <property type="protein sequence ID" value="QFZ27060.1"/>
    <property type="molecule type" value="Genomic_DNA"/>
</dbReference>
<organism evidence="1 2">
    <name type="scientific">Clavispora lusitaniae</name>
    <name type="common">Candida lusitaniae</name>
    <dbReference type="NCBI Taxonomy" id="36911"/>
    <lineage>
        <taxon>Eukaryota</taxon>
        <taxon>Fungi</taxon>
        <taxon>Dikarya</taxon>
        <taxon>Ascomycota</taxon>
        <taxon>Saccharomycotina</taxon>
        <taxon>Pichiomycetes</taxon>
        <taxon>Metschnikowiaceae</taxon>
        <taxon>Clavispora</taxon>
    </lineage>
</organism>